<accession>A0A4V1N376</accession>
<dbReference type="OrthoDB" id="4333at2"/>
<dbReference type="Proteomes" id="UP000290958">
    <property type="component" value="Unassembled WGS sequence"/>
</dbReference>
<comment type="caution">
    <text evidence="1">The sequence shown here is derived from an EMBL/GenBank/DDBJ whole genome shotgun (WGS) entry which is preliminary data.</text>
</comment>
<reference evidence="2" key="1">
    <citation type="submission" date="2019-01" db="EMBL/GenBank/DDBJ databases">
        <title>Cytophagaceae bacterium strain CAR-16.</title>
        <authorList>
            <person name="Chen W.-M."/>
        </authorList>
    </citation>
    <scope>NUCLEOTIDE SEQUENCE [LARGE SCALE GENOMIC DNA]</scope>
    <source>
        <strain evidence="2">CHR27</strain>
    </source>
</reference>
<organism evidence="1 2">
    <name type="scientific">Sphingobium fluviale</name>
    <dbReference type="NCBI Taxonomy" id="2506423"/>
    <lineage>
        <taxon>Bacteria</taxon>
        <taxon>Pseudomonadati</taxon>
        <taxon>Pseudomonadota</taxon>
        <taxon>Alphaproteobacteria</taxon>
        <taxon>Sphingomonadales</taxon>
        <taxon>Sphingomonadaceae</taxon>
        <taxon>Sphingobium</taxon>
    </lineage>
</organism>
<proteinExistence type="predicted"/>
<evidence type="ECO:0000313" key="2">
    <source>
        <dbReference type="Proteomes" id="UP000290958"/>
    </source>
</evidence>
<sequence>MTLALVGYGEAGSTFAVAGAWGGLARGWDLKADRRAAMVIDGLPASGSVQEVLANARLVLSLVTATSAYDVDFH</sequence>
<dbReference type="InterPro" id="IPR036291">
    <property type="entry name" value="NAD(P)-bd_dom_sf"/>
</dbReference>
<gene>
    <name evidence="1" type="ORF">EQG66_13120</name>
</gene>
<dbReference type="RefSeq" id="WP_129405053.1">
    <property type="nucleotide sequence ID" value="NZ_SBKP01000016.1"/>
</dbReference>
<keyword evidence="2" id="KW-1185">Reference proteome</keyword>
<dbReference type="AlphaFoldDB" id="A0A4V1N376"/>
<evidence type="ECO:0000313" key="1">
    <source>
        <dbReference type="EMBL" id="RXR26005.1"/>
    </source>
</evidence>
<protein>
    <submittedName>
        <fullName evidence="1">Uncharacterized protein</fullName>
    </submittedName>
</protein>
<dbReference type="SUPFAM" id="SSF51735">
    <property type="entry name" value="NAD(P)-binding Rossmann-fold domains"/>
    <property type="match status" value="1"/>
</dbReference>
<dbReference type="EMBL" id="SBKP01000016">
    <property type="protein sequence ID" value="RXR26005.1"/>
    <property type="molecule type" value="Genomic_DNA"/>
</dbReference>
<name>A0A4V1N376_9SPHN</name>